<reference evidence="9" key="1">
    <citation type="submission" date="2021-12" db="EMBL/GenBank/DDBJ databases">
        <title>Black yeast isolated from Biological Soil Crust.</title>
        <authorList>
            <person name="Kurbessoian T."/>
        </authorList>
    </citation>
    <scope>NUCLEOTIDE SEQUENCE</scope>
    <source>
        <strain evidence="9">CCFEE 5208</strain>
    </source>
</reference>
<name>A0AAN6FGD1_9PEZI</name>
<dbReference type="InterPro" id="IPR002809">
    <property type="entry name" value="EMC3/TMCO1"/>
</dbReference>
<evidence type="ECO:0000256" key="4">
    <source>
        <dbReference type="ARBA" id="ARBA00022692"/>
    </source>
</evidence>
<keyword evidence="6 8" id="KW-0472">Membrane</keyword>
<feature type="transmembrane region" description="Helical" evidence="8">
    <location>
        <begin position="15"/>
        <end position="37"/>
    </location>
</feature>
<evidence type="ECO:0000256" key="7">
    <source>
        <dbReference type="SAM" id="MobiDB-lite"/>
    </source>
</evidence>
<protein>
    <recommendedName>
        <fullName evidence="3">ER membrane protein complex subunit 3</fullName>
    </recommendedName>
</protein>
<dbReference type="GO" id="GO:0034975">
    <property type="term" value="P:protein folding in endoplasmic reticulum"/>
    <property type="evidence" value="ECO:0007669"/>
    <property type="project" value="TreeGrafter"/>
</dbReference>
<dbReference type="InterPro" id="IPR008568">
    <property type="entry name" value="EMC3"/>
</dbReference>
<dbReference type="GO" id="GO:0072546">
    <property type="term" value="C:EMC complex"/>
    <property type="evidence" value="ECO:0007669"/>
    <property type="project" value="TreeGrafter"/>
</dbReference>
<sequence length="438" mass="48929">MAGPVEQQIHRDPALFYWILLPITIVMILTGILRHYLSTLLQSTPKKQTLPKMREQRHLMRARNMIINHPQISKASFNRRKEWFADKVKEGTLLADGPEGKGKGKPNPLSDPAMMEGMMGMMKGQVAMMVPQSLIMGWINAFFSGYVIMKLPFPLTPQFKQMLQAGVGTRDLDVRWVSSLSWYFLTLFGLQPVYNFILGSNNAASQVAQQMQMQQGNPMGGVEDMEKIFNAEVENLEVVEHCPRQHTADQVEMSAPVQDSLRTSVHDTSGSDCTKRSTGQDLAAPCAGQDPRKLDVRDMIMLPVYNGAHRETGVQFVTRAELSHAIDLLVSEELTTAKAKISGTKPHSTGATPEMKRRELYEHQPELTADCPREHHTHVSVPGLQCMSMEDSARPGSVQDLSTDSLDVLEQPKLKAGGIYDRPSTAHWPSLIVILRYA</sequence>
<evidence type="ECO:0000256" key="8">
    <source>
        <dbReference type="SAM" id="Phobius"/>
    </source>
</evidence>
<proteinExistence type="inferred from homology"/>
<dbReference type="AlphaFoldDB" id="A0AAN6FGD1"/>
<evidence type="ECO:0000313" key="9">
    <source>
        <dbReference type="EMBL" id="KAK0317026.1"/>
    </source>
</evidence>
<evidence type="ECO:0000313" key="10">
    <source>
        <dbReference type="Proteomes" id="UP001168146"/>
    </source>
</evidence>
<dbReference type="PANTHER" id="PTHR13116:SF5">
    <property type="entry name" value="ER MEMBRANE PROTEIN COMPLEX SUBUNIT 3"/>
    <property type="match status" value="1"/>
</dbReference>
<comment type="caution">
    <text evidence="9">The sequence shown here is derived from an EMBL/GenBank/DDBJ whole genome shotgun (WGS) entry which is preliminary data.</text>
</comment>
<evidence type="ECO:0000256" key="5">
    <source>
        <dbReference type="ARBA" id="ARBA00022989"/>
    </source>
</evidence>
<evidence type="ECO:0000256" key="1">
    <source>
        <dbReference type="ARBA" id="ARBA00004141"/>
    </source>
</evidence>
<dbReference type="Pfam" id="PF01956">
    <property type="entry name" value="EMC3_TMCO1"/>
    <property type="match status" value="1"/>
</dbReference>
<evidence type="ECO:0000256" key="2">
    <source>
        <dbReference type="ARBA" id="ARBA00005376"/>
    </source>
</evidence>
<gene>
    <name evidence="9" type="ORF">LTR82_011894</name>
</gene>
<comment type="subcellular location">
    <subcellularLocation>
        <location evidence="1">Membrane</location>
        <topology evidence="1">Multi-pass membrane protein</topology>
    </subcellularLocation>
</comment>
<keyword evidence="5 8" id="KW-1133">Transmembrane helix</keyword>
<organism evidence="9 10">
    <name type="scientific">Friedmanniomyces endolithicus</name>
    <dbReference type="NCBI Taxonomy" id="329885"/>
    <lineage>
        <taxon>Eukaryota</taxon>
        <taxon>Fungi</taxon>
        <taxon>Dikarya</taxon>
        <taxon>Ascomycota</taxon>
        <taxon>Pezizomycotina</taxon>
        <taxon>Dothideomycetes</taxon>
        <taxon>Dothideomycetidae</taxon>
        <taxon>Mycosphaerellales</taxon>
        <taxon>Teratosphaeriaceae</taxon>
        <taxon>Friedmanniomyces</taxon>
    </lineage>
</organism>
<dbReference type="Proteomes" id="UP001168146">
    <property type="component" value="Unassembled WGS sequence"/>
</dbReference>
<dbReference type="EMBL" id="JASUXU010000046">
    <property type="protein sequence ID" value="KAK0317026.1"/>
    <property type="molecule type" value="Genomic_DNA"/>
</dbReference>
<feature type="compositionally biased region" description="Polar residues" evidence="7">
    <location>
        <begin position="260"/>
        <end position="280"/>
    </location>
</feature>
<keyword evidence="4 8" id="KW-0812">Transmembrane</keyword>
<feature type="transmembrane region" description="Helical" evidence="8">
    <location>
        <begin position="126"/>
        <end position="149"/>
    </location>
</feature>
<accession>A0AAN6FGD1</accession>
<comment type="similarity">
    <text evidence="2">Belongs to the EMC3 family.</text>
</comment>
<evidence type="ECO:0000256" key="3">
    <source>
        <dbReference type="ARBA" id="ARBA00020822"/>
    </source>
</evidence>
<feature type="region of interest" description="Disordered" evidence="7">
    <location>
        <begin position="249"/>
        <end position="286"/>
    </location>
</feature>
<dbReference type="SMART" id="SM01415">
    <property type="entry name" value="DUF106"/>
    <property type="match status" value="1"/>
</dbReference>
<evidence type="ECO:0000256" key="6">
    <source>
        <dbReference type="ARBA" id="ARBA00023136"/>
    </source>
</evidence>
<dbReference type="PANTHER" id="PTHR13116">
    <property type="entry name" value="ER MEMBRANE PROTEIN COMPLEX SUBUNIT 3"/>
    <property type="match status" value="1"/>
</dbReference>